<dbReference type="RefSeq" id="WP_084015915.1">
    <property type="nucleotide sequence ID" value="NZ_FWXS01000001.1"/>
</dbReference>
<keyword evidence="2" id="KW-1133">Transmembrane helix</keyword>
<keyword evidence="5" id="KW-1185">Reference proteome</keyword>
<dbReference type="InterPro" id="IPR011055">
    <property type="entry name" value="Dup_hybrid_motif"/>
</dbReference>
<name>A0A1W1YP03_9FLAO</name>
<dbReference type="Gene3D" id="2.70.70.10">
    <property type="entry name" value="Glucose Permease (Domain IIA)"/>
    <property type="match status" value="1"/>
</dbReference>
<dbReference type="Proteomes" id="UP000192393">
    <property type="component" value="Unassembled WGS sequence"/>
</dbReference>
<proteinExistence type="predicted"/>
<dbReference type="STRING" id="1434700.SAMN06296427_101567"/>
<feature type="domain" description="M23ase beta-sheet core" evidence="3">
    <location>
        <begin position="175"/>
        <end position="269"/>
    </location>
</feature>
<keyword evidence="2" id="KW-0812">Transmembrane</keyword>
<dbReference type="InterPro" id="IPR050570">
    <property type="entry name" value="Cell_wall_metabolism_enzyme"/>
</dbReference>
<dbReference type="FunFam" id="2.70.70.10:FF:000006">
    <property type="entry name" value="M23 family peptidase"/>
    <property type="match status" value="1"/>
</dbReference>
<dbReference type="Pfam" id="PF01551">
    <property type="entry name" value="Peptidase_M23"/>
    <property type="match status" value="1"/>
</dbReference>
<dbReference type="OrthoDB" id="9810477at2"/>
<dbReference type="PANTHER" id="PTHR21666:SF289">
    <property type="entry name" value="L-ALA--D-GLU ENDOPEPTIDASE"/>
    <property type="match status" value="1"/>
</dbReference>
<dbReference type="InterPro" id="IPR016047">
    <property type="entry name" value="M23ase_b-sheet_dom"/>
</dbReference>
<evidence type="ECO:0000313" key="4">
    <source>
        <dbReference type="EMBL" id="SMC37541.1"/>
    </source>
</evidence>
<dbReference type="AlphaFoldDB" id="A0A1W1YP03"/>
<dbReference type="GO" id="GO:0004222">
    <property type="term" value="F:metalloendopeptidase activity"/>
    <property type="evidence" value="ECO:0007669"/>
    <property type="project" value="TreeGrafter"/>
</dbReference>
<dbReference type="SUPFAM" id="SSF51261">
    <property type="entry name" value="Duplicated hybrid motif"/>
    <property type="match status" value="1"/>
</dbReference>
<protein>
    <submittedName>
        <fullName evidence="4">Peptidase family M23</fullName>
    </submittedName>
</protein>
<feature type="transmembrane region" description="Helical" evidence="2">
    <location>
        <begin position="34"/>
        <end position="54"/>
    </location>
</feature>
<accession>A0A1W1YP03</accession>
<sequence length="275" mass="31098">MLKHKTSVLFVDNTGSEKKTILIPTLILLKWKRYLLMIVAIFSLLIGLLGFSIYSQTRNYYHSAYNEKLLHSKQIIRAIDLDKAKKSFQSINQSMKRINTFMEKRGLSDFKLKNAGGPEEFEMMQVNEMYEFYAEHILEMENFIENIPLGVPHDGEKTSGFGYRYNPFGGMNVESHAGIDFRGNVGEPVKSTARGKVIFAGEKGGYGNCVIIKHANNFETLYGHLSEISVKENQSVEVGEAIGKLGNTGRSTGPHLHYEIIYNGDKVNPEDYLNL</sequence>
<gene>
    <name evidence="4" type="ORF">SAMN06296427_101567</name>
</gene>
<evidence type="ECO:0000256" key="1">
    <source>
        <dbReference type="ARBA" id="ARBA00022729"/>
    </source>
</evidence>
<keyword evidence="2" id="KW-0472">Membrane</keyword>
<dbReference type="PANTHER" id="PTHR21666">
    <property type="entry name" value="PEPTIDASE-RELATED"/>
    <property type="match status" value="1"/>
</dbReference>
<evidence type="ECO:0000259" key="3">
    <source>
        <dbReference type="Pfam" id="PF01551"/>
    </source>
</evidence>
<organism evidence="4 5">
    <name type="scientific">Moheibacter sediminis</name>
    <dbReference type="NCBI Taxonomy" id="1434700"/>
    <lineage>
        <taxon>Bacteria</taxon>
        <taxon>Pseudomonadati</taxon>
        <taxon>Bacteroidota</taxon>
        <taxon>Flavobacteriia</taxon>
        <taxon>Flavobacteriales</taxon>
        <taxon>Weeksellaceae</taxon>
        <taxon>Moheibacter</taxon>
    </lineage>
</organism>
<reference evidence="5" key="1">
    <citation type="submission" date="2017-04" db="EMBL/GenBank/DDBJ databases">
        <authorList>
            <person name="Varghese N."/>
            <person name="Submissions S."/>
        </authorList>
    </citation>
    <scope>NUCLEOTIDE SEQUENCE [LARGE SCALE GENOMIC DNA]</scope>
    <source>
        <strain evidence="5">CGMCC 1.12708</strain>
    </source>
</reference>
<dbReference type="CDD" id="cd12797">
    <property type="entry name" value="M23_peptidase"/>
    <property type="match status" value="1"/>
</dbReference>
<evidence type="ECO:0000313" key="5">
    <source>
        <dbReference type="Proteomes" id="UP000192393"/>
    </source>
</evidence>
<dbReference type="EMBL" id="FWXS01000001">
    <property type="protein sequence ID" value="SMC37541.1"/>
    <property type="molecule type" value="Genomic_DNA"/>
</dbReference>
<evidence type="ECO:0000256" key="2">
    <source>
        <dbReference type="SAM" id="Phobius"/>
    </source>
</evidence>
<keyword evidence="1" id="KW-0732">Signal</keyword>